<keyword evidence="4 6" id="KW-1133">Transmembrane helix</keyword>
<evidence type="ECO:0000256" key="2">
    <source>
        <dbReference type="ARBA" id="ARBA00022475"/>
    </source>
</evidence>
<reference evidence="7 8" key="1">
    <citation type="submission" date="2019-03" db="EMBL/GenBank/DDBJ databases">
        <title>Genomic Encyclopedia of Type Strains, Phase IV (KMG-IV): sequencing the most valuable type-strain genomes for metagenomic binning, comparative biology and taxonomic classification.</title>
        <authorList>
            <person name="Goeker M."/>
        </authorList>
    </citation>
    <scope>NUCLEOTIDE SEQUENCE [LARGE SCALE GENOMIC DNA]</scope>
    <source>
        <strain evidence="7 8">DSM 29489</strain>
    </source>
</reference>
<feature type="transmembrane region" description="Helical" evidence="6">
    <location>
        <begin position="21"/>
        <end position="42"/>
    </location>
</feature>
<keyword evidence="5 6" id="KW-0472">Membrane</keyword>
<comment type="caution">
    <text evidence="7">The sequence shown here is derived from an EMBL/GenBank/DDBJ whole genome shotgun (WGS) entry which is preliminary data.</text>
</comment>
<dbReference type="InterPro" id="IPR002797">
    <property type="entry name" value="Polysacc_synth"/>
</dbReference>
<name>A0A4R3JZH1_9FIRM</name>
<protein>
    <submittedName>
        <fullName evidence="7">O-antigen/teichoic acid export membrane protein</fullName>
    </submittedName>
</protein>
<dbReference type="EMBL" id="SLZZ01000042">
    <property type="protein sequence ID" value="TCS74144.1"/>
    <property type="molecule type" value="Genomic_DNA"/>
</dbReference>
<feature type="transmembrane region" description="Helical" evidence="6">
    <location>
        <begin position="217"/>
        <end position="239"/>
    </location>
</feature>
<feature type="transmembrane region" description="Helical" evidence="6">
    <location>
        <begin position="364"/>
        <end position="383"/>
    </location>
</feature>
<evidence type="ECO:0000256" key="4">
    <source>
        <dbReference type="ARBA" id="ARBA00022989"/>
    </source>
</evidence>
<gene>
    <name evidence="7" type="ORF">EDD59_14213</name>
</gene>
<evidence type="ECO:0000256" key="3">
    <source>
        <dbReference type="ARBA" id="ARBA00022692"/>
    </source>
</evidence>
<feature type="transmembrane region" description="Helical" evidence="6">
    <location>
        <begin position="447"/>
        <end position="465"/>
    </location>
</feature>
<feature type="transmembrane region" description="Helical" evidence="6">
    <location>
        <begin position="261"/>
        <end position="282"/>
    </location>
</feature>
<dbReference type="Proteomes" id="UP000295726">
    <property type="component" value="Unassembled WGS sequence"/>
</dbReference>
<feature type="transmembrane region" description="Helical" evidence="6">
    <location>
        <begin position="94"/>
        <end position="113"/>
    </location>
</feature>
<feature type="transmembrane region" description="Helical" evidence="6">
    <location>
        <begin position="422"/>
        <end position="441"/>
    </location>
</feature>
<evidence type="ECO:0000313" key="7">
    <source>
        <dbReference type="EMBL" id="TCS74144.1"/>
    </source>
</evidence>
<evidence type="ECO:0000256" key="1">
    <source>
        <dbReference type="ARBA" id="ARBA00004651"/>
    </source>
</evidence>
<feature type="transmembrane region" description="Helical" evidence="6">
    <location>
        <begin position="183"/>
        <end position="205"/>
    </location>
</feature>
<dbReference type="InterPro" id="IPR050833">
    <property type="entry name" value="Poly_Biosynth_Transport"/>
</dbReference>
<sequence length="476" mass="53650">MKSNESSNETKSVGNGAFKAGIWYTISTIMIKAIAVITTPIVTRMMSADDYGVAATFTSWYSLLQVICTLDLSMSVGRAKLDYPGKLNKFIGSMQLLSAFFTTCMIVLGLIFIEPLSSFMEMNKMLLTILAVYLLLTPAVTFAQTRFRYEYRYKENIFIMLYTSVTSILLTIILLYTMTDNKYIGKVVGTALPTCLLAVFFWIGSIKRKEVSINKEYWKYGLAISLPMLIHTVSLNLLATSDRVVITKFCGSGSTAIYTLAYQYAILMNIVMNAINQAWLPWFHDNYYEGNMELIRKKTKNLVMLGGFIGIGCISLAPEAIRILGPAEYKDGVYVVAPVVIGIVCQFIYSNYINIELHLKNTKYASVGTVIAAILNVVLNIIFVPKYGFIAAAYTTLFSYILLMLLHYLITRYILHIQLYDNVYFVLCLVVVTIMAVVFTYLYSHFVIRFAIMCVIGILFIIANVRNGVIKYKKIS</sequence>
<feature type="transmembrane region" description="Helical" evidence="6">
    <location>
        <begin position="125"/>
        <end position="145"/>
    </location>
</feature>
<proteinExistence type="predicted"/>
<keyword evidence="2" id="KW-1003">Cell membrane</keyword>
<keyword evidence="8" id="KW-1185">Reference proteome</keyword>
<feature type="transmembrane region" description="Helical" evidence="6">
    <location>
        <begin position="302"/>
        <end position="321"/>
    </location>
</feature>
<feature type="transmembrane region" description="Helical" evidence="6">
    <location>
        <begin position="54"/>
        <end position="73"/>
    </location>
</feature>
<comment type="subcellular location">
    <subcellularLocation>
        <location evidence="1">Cell membrane</location>
        <topology evidence="1">Multi-pass membrane protein</topology>
    </subcellularLocation>
</comment>
<keyword evidence="3 6" id="KW-0812">Transmembrane</keyword>
<feature type="transmembrane region" description="Helical" evidence="6">
    <location>
        <begin position="333"/>
        <end position="352"/>
    </location>
</feature>
<feature type="transmembrane region" description="Helical" evidence="6">
    <location>
        <begin position="157"/>
        <end position="177"/>
    </location>
</feature>
<dbReference type="Pfam" id="PF01943">
    <property type="entry name" value="Polysacc_synt"/>
    <property type="match status" value="1"/>
</dbReference>
<dbReference type="RefSeq" id="WP_024344851.1">
    <property type="nucleotide sequence ID" value="NZ_SLZZ01000042.1"/>
</dbReference>
<dbReference type="PANTHER" id="PTHR30250">
    <property type="entry name" value="PST FAMILY PREDICTED COLANIC ACID TRANSPORTER"/>
    <property type="match status" value="1"/>
</dbReference>
<organism evidence="7 8">
    <name type="scientific">Muricomes intestini</name>
    <dbReference type="NCBI Taxonomy" id="1796634"/>
    <lineage>
        <taxon>Bacteria</taxon>
        <taxon>Bacillati</taxon>
        <taxon>Bacillota</taxon>
        <taxon>Clostridia</taxon>
        <taxon>Lachnospirales</taxon>
        <taxon>Lachnospiraceae</taxon>
        <taxon>Muricomes</taxon>
    </lineage>
</organism>
<feature type="transmembrane region" description="Helical" evidence="6">
    <location>
        <begin position="389"/>
        <end position="410"/>
    </location>
</feature>
<accession>A0A4R3JZH1</accession>
<dbReference type="GO" id="GO:0005886">
    <property type="term" value="C:plasma membrane"/>
    <property type="evidence" value="ECO:0007669"/>
    <property type="project" value="UniProtKB-SubCell"/>
</dbReference>
<dbReference type="OrthoDB" id="9180265at2"/>
<evidence type="ECO:0000256" key="5">
    <source>
        <dbReference type="ARBA" id="ARBA00023136"/>
    </source>
</evidence>
<dbReference type="PANTHER" id="PTHR30250:SF11">
    <property type="entry name" value="O-ANTIGEN TRANSPORTER-RELATED"/>
    <property type="match status" value="1"/>
</dbReference>
<dbReference type="AlphaFoldDB" id="A0A4R3JZH1"/>
<evidence type="ECO:0000256" key="6">
    <source>
        <dbReference type="SAM" id="Phobius"/>
    </source>
</evidence>
<evidence type="ECO:0000313" key="8">
    <source>
        <dbReference type="Proteomes" id="UP000295726"/>
    </source>
</evidence>